<dbReference type="PATRIC" id="fig|1423775.4.peg.279"/>
<evidence type="ECO:0000313" key="2">
    <source>
        <dbReference type="Proteomes" id="UP000051248"/>
    </source>
</evidence>
<protein>
    <submittedName>
        <fullName evidence="1">Uncharacterized protein</fullName>
    </submittedName>
</protein>
<comment type="caution">
    <text evidence="1">The sequence shown here is derived from an EMBL/GenBank/DDBJ whole genome shotgun (WGS) entry which is preliminary data.</text>
</comment>
<reference evidence="1 2" key="1">
    <citation type="journal article" date="2015" name="Genome Announc.">
        <title>Expanding the biotechnology potential of lactobacilli through comparative genomics of 213 strains and associated genera.</title>
        <authorList>
            <person name="Sun Z."/>
            <person name="Harris H.M."/>
            <person name="McCann A."/>
            <person name="Guo C."/>
            <person name="Argimon S."/>
            <person name="Zhang W."/>
            <person name="Yang X."/>
            <person name="Jeffery I.B."/>
            <person name="Cooney J.C."/>
            <person name="Kagawa T.F."/>
            <person name="Liu W."/>
            <person name="Song Y."/>
            <person name="Salvetti E."/>
            <person name="Wrobel A."/>
            <person name="Rasinkangas P."/>
            <person name="Parkhill J."/>
            <person name="Rea M.C."/>
            <person name="O'Sullivan O."/>
            <person name="Ritari J."/>
            <person name="Douillard F.P."/>
            <person name="Paul Ross R."/>
            <person name="Yang R."/>
            <person name="Briner A.E."/>
            <person name="Felis G.E."/>
            <person name="de Vos W.M."/>
            <person name="Barrangou R."/>
            <person name="Klaenhammer T.R."/>
            <person name="Caufield P.W."/>
            <person name="Cui Y."/>
            <person name="Zhang H."/>
            <person name="O'Toole P.W."/>
        </authorList>
    </citation>
    <scope>NUCLEOTIDE SEQUENCE [LARGE SCALE GENOMIC DNA]</scope>
    <source>
        <strain evidence="1 2">DSM 19682</strain>
    </source>
</reference>
<gene>
    <name evidence="1" type="ORF">FD03_GL000275</name>
</gene>
<accession>A0A0R1KJ42</accession>
<sequence>MQITADYIDSMLVKAEKVGNDQRKLEDISRQFAELVSRGTFKMRKIYEEPLSDEVLRPLGEANHVIVKVRMNKDVYRNVLSYEYTFIYKGDESIERVC</sequence>
<dbReference type="AlphaFoldDB" id="A0A0R1KJ42"/>
<keyword evidence="2" id="KW-1185">Reference proteome</keyword>
<dbReference type="EMBL" id="AZDZ01000009">
    <property type="protein sequence ID" value="KRK80098.1"/>
    <property type="molecule type" value="Genomic_DNA"/>
</dbReference>
<dbReference type="Proteomes" id="UP000051248">
    <property type="component" value="Unassembled WGS sequence"/>
</dbReference>
<proteinExistence type="predicted"/>
<evidence type="ECO:0000313" key="1">
    <source>
        <dbReference type="EMBL" id="KRK80098.1"/>
    </source>
</evidence>
<dbReference type="OrthoDB" id="2294796at2"/>
<dbReference type="STRING" id="1423775.FD03_GL000275"/>
<name>A0A0R1KJ42_9LACO</name>
<organism evidence="1 2">
    <name type="scientific">Companilactobacillus nodensis DSM 19682 = JCM 14932 = NBRC 107160</name>
    <dbReference type="NCBI Taxonomy" id="1423775"/>
    <lineage>
        <taxon>Bacteria</taxon>
        <taxon>Bacillati</taxon>
        <taxon>Bacillota</taxon>
        <taxon>Bacilli</taxon>
        <taxon>Lactobacillales</taxon>
        <taxon>Lactobacillaceae</taxon>
        <taxon>Companilactobacillus</taxon>
    </lineage>
</organism>
<dbReference type="RefSeq" id="WP_025024139.1">
    <property type="nucleotide sequence ID" value="NZ_AZDZ01000009.1"/>
</dbReference>